<comment type="function">
    <text evidence="1">Part of the binding-protein-dependent transport system for glutamine; probably responsible for the translocation of the substrate across the membrane.</text>
</comment>
<evidence type="ECO:0000259" key="12">
    <source>
        <dbReference type="PROSITE" id="PS50928"/>
    </source>
</evidence>
<dbReference type="InterPro" id="IPR035906">
    <property type="entry name" value="MetI-like_sf"/>
</dbReference>
<evidence type="ECO:0000256" key="6">
    <source>
        <dbReference type="ARBA" id="ARBA00022475"/>
    </source>
</evidence>
<comment type="caution">
    <text evidence="13">The sequence shown here is derived from an EMBL/GenBank/DDBJ whole genome shotgun (WGS) entry which is preliminary data.</text>
</comment>
<evidence type="ECO:0000256" key="10">
    <source>
        <dbReference type="ARBA" id="ARBA00023136"/>
    </source>
</evidence>
<protein>
    <recommendedName>
        <fullName evidence="4">Putative glutamine transport system permease protein GlnP</fullName>
    </recommendedName>
</protein>
<sequence>MQVATHRWLWNGVFTAIVLMLAGGIYWSSKSIDYNWHWERVLPYIVDTSPQSIRAPFDGRAELGDDGHTLTLISDYGDAPLILNQYTSLQVADGDLLFEGDEIARLDSLRIGPITEGMLMTLKLSVVSLVCSVLLGLAIGLGRISANPALRKLCILYIEIIRGTPLLVQIFIIYFFVGTVLSLDRFTAGVTALTLFSAAYVAEIIRAGIQSVPPGQMEAARSLGMSYVRAMVEVILPQALKRSLPALAGQFINLIKDSSLVSVISLTDLSKAGREVVSSTFAPFEVWFTIALLYLVMTASLSWLVQRLEQRMAAAH</sequence>
<comment type="similarity">
    <text evidence="3">Belongs to the binding-protein-dependent transport system permease family. HisMQ subfamily.</text>
</comment>
<evidence type="ECO:0000256" key="9">
    <source>
        <dbReference type="ARBA" id="ARBA00022989"/>
    </source>
</evidence>
<dbReference type="GO" id="GO:0043190">
    <property type="term" value="C:ATP-binding cassette (ABC) transporter complex"/>
    <property type="evidence" value="ECO:0007669"/>
    <property type="project" value="InterPro"/>
</dbReference>
<keyword evidence="7 11" id="KW-0812">Transmembrane</keyword>
<keyword evidence="14" id="KW-1185">Reference proteome</keyword>
<accession>A0A233RED0</accession>
<dbReference type="OrthoDB" id="9809799at2"/>
<evidence type="ECO:0000256" key="4">
    <source>
        <dbReference type="ARBA" id="ARBA00016506"/>
    </source>
</evidence>
<gene>
    <name evidence="13" type="ORF">B6S08_09790</name>
</gene>
<evidence type="ECO:0000256" key="8">
    <source>
        <dbReference type="ARBA" id="ARBA00022970"/>
    </source>
</evidence>
<dbReference type="InterPro" id="IPR010065">
    <property type="entry name" value="AA_ABC_transptr_permease_3TM"/>
</dbReference>
<keyword evidence="9 11" id="KW-1133">Transmembrane helix</keyword>
<keyword evidence="5 11" id="KW-0813">Transport</keyword>
<proteinExistence type="inferred from homology"/>
<dbReference type="InterPro" id="IPR043429">
    <property type="entry name" value="ArtM/GltK/GlnP/TcyL/YhdX-like"/>
</dbReference>
<evidence type="ECO:0000256" key="3">
    <source>
        <dbReference type="ARBA" id="ARBA00010072"/>
    </source>
</evidence>
<dbReference type="InterPro" id="IPR000515">
    <property type="entry name" value="MetI-like"/>
</dbReference>
<feature type="transmembrane region" description="Helical" evidence="11">
    <location>
        <begin position="154"/>
        <end position="177"/>
    </location>
</feature>
<dbReference type="GO" id="GO:0006865">
    <property type="term" value="P:amino acid transport"/>
    <property type="evidence" value="ECO:0007669"/>
    <property type="project" value="UniProtKB-KW"/>
</dbReference>
<feature type="domain" description="ABC transmembrane type-1" evidence="12">
    <location>
        <begin position="118"/>
        <end position="305"/>
    </location>
</feature>
<dbReference type="AlphaFoldDB" id="A0A233RED0"/>
<dbReference type="NCBIfam" id="TIGR01726">
    <property type="entry name" value="HEQRo_perm_3TM"/>
    <property type="match status" value="1"/>
</dbReference>
<keyword evidence="6" id="KW-1003">Cell membrane</keyword>
<dbReference type="SUPFAM" id="SSF161098">
    <property type="entry name" value="MetI-like"/>
    <property type="match status" value="1"/>
</dbReference>
<organism evidence="13 14">
    <name type="scientific">Oceanimonas doudoroffii</name>
    <dbReference type="NCBI Taxonomy" id="84158"/>
    <lineage>
        <taxon>Bacteria</taxon>
        <taxon>Pseudomonadati</taxon>
        <taxon>Pseudomonadota</taxon>
        <taxon>Gammaproteobacteria</taxon>
        <taxon>Aeromonadales</taxon>
        <taxon>Aeromonadaceae</taxon>
        <taxon>Oceanimonas</taxon>
    </lineage>
</organism>
<comment type="subcellular location">
    <subcellularLocation>
        <location evidence="2">Cell inner membrane</location>
        <topology evidence="2">Multi-pass membrane protein</topology>
    </subcellularLocation>
    <subcellularLocation>
        <location evidence="11">Cell membrane</location>
        <topology evidence="11">Multi-pass membrane protein</topology>
    </subcellularLocation>
</comment>
<dbReference type="FunFam" id="1.10.3720.10:FF:000033">
    <property type="entry name" value="Polar amino acid ABC transporter permease"/>
    <property type="match status" value="1"/>
</dbReference>
<dbReference type="RefSeq" id="WP_094200627.1">
    <property type="nucleotide sequence ID" value="NZ_NBIM01000002.1"/>
</dbReference>
<dbReference type="PANTHER" id="PTHR30614:SF20">
    <property type="entry name" value="GLUTAMINE TRANSPORT SYSTEM PERMEASE PROTEIN GLNP"/>
    <property type="match status" value="1"/>
</dbReference>
<dbReference type="EMBL" id="NBIM01000002">
    <property type="protein sequence ID" value="OXY81739.1"/>
    <property type="molecule type" value="Genomic_DNA"/>
</dbReference>
<dbReference type="GO" id="GO:0022857">
    <property type="term" value="F:transmembrane transporter activity"/>
    <property type="evidence" value="ECO:0007669"/>
    <property type="project" value="InterPro"/>
</dbReference>
<evidence type="ECO:0000313" key="14">
    <source>
        <dbReference type="Proteomes" id="UP000242757"/>
    </source>
</evidence>
<dbReference type="Pfam" id="PF00528">
    <property type="entry name" value="BPD_transp_1"/>
    <property type="match status" value="1"/>
</dbReference>
<evidence type="ECO:0000256" key="2">
    <source>
        <dbReference type="ARBA" id="ARBA00004429"/>
    </source>
</evidence>
<dbReference type="Gene3D" id="1.10.3720.10">
    <property type="entry name" value="MetI-like"/>
    <property type="match status" value="1"/>
</dbReference>
<evidence type="ECO:0000256" key="1">
    <source>
        <dbReference type="ARBA" id="ARBA00003159"/>
    </source>
</evidence>
<dbReference type="Proteomes" id="UP000242757">
    <property type="component" value="Unassembled WGS sequence"/>
</dbReference>
<keyword evidence="10 11" id="KW-0472">Membrane</keyword>
<dbReference type="PROSITE" id="PS50928">
    <property type="entry name" value="ABC_TM1"/>
    <property type="match status" value="1"/>
</dbReference>
<feature type="transmembrane region" description="Helical" evidence="11">
    <location>
        <begin position="7"/>
        <end position="27"/>
    </location>
</feature>
<evidence type="ECO:0000256" key="7">
    <source>
        <dbReference type="ARBA" id="ARBA00022692"/>
    </source>
</evidence>
<dbReference type="PANTHER" id="PTHR30614">
    <property type="entry name" value="MEMBRANE COMPONENT OF AMINO ACID ABC TRANSPORTER"/>
    <property type="match status" value="1"/>
</dbReference>
<evidence type="ECO:0000313" key="13">
    <source>
        <dbReference type="EMBL" id="OXY81739.1"/>
    </source>
</evidence>
<dbReference type="CDD" id="cd06261">
    <property type="entry name" value="TM_PBP2"/>
    <property type="match status" value="1"/>
</dbReference>
<keyword evidence="8" id="KW-0029">Amino-acid transport</keyword>
<reference evidence="13 14" key="1">
    <citation type="submission" date="2017-08" db="EMBL/GenBank/DDBJ databases">
        <title>A Genome Sequence of Oceanimonas doudoroffii ATCC 27123T.</title>
        <authorList>
            <person name="Brennan M.A."/>
            <person name="Maclea K.S."/>
            <person name="Mcclelland W.D."/>
            <person name="Trachtenberg A.M."/>
        </authorList>
    </citation>
    <scope>NUCLEOTIDE SEQUENCE [LARGE SCALE GENOMIC DNA]</scope>
    <source>
        <strain evidence="13 14">ATCC 27123</strain>
    </source>
</reference>
<evidence type="ECO:0000256" key="11">
    <source>
        <dbReference type="RuleBase" id="RU363032"/>
    </source>
</evidence>
<feature type="transmembrane region" description="Helical" evidence="11">
    <location>
        <begin position="286"/>
        <end position="305"/>
    </location>
</feature>
<evidence type="ECO:0000256" key="5">
    <source>
        <dbReference type="ARBA" id="ARBA00022448"/>
    </source>
</evidence>
<feature type="transmembrane region" description="Helical" evidence="11">
    <location>
        <begin position="122"/>
        <end position="142"/>
    </location>
</feature>
<name>A0A233RED0_9GAMM</name>